<evidence type="ECO:0000313" key="2">
    <source>
        <dbReference type="EnsemblPlants" id="PGSC0003DMT400068128"/>
    </source>
</evidence>
<proteinExistence type="predicted"/>
<dbReference type="HOGENOM" id="CLU_3036160_0_0_1"/>
<dbReference type="Gramene" id="PGSC0003DMT400068128">
    <property type="protein sequence ID" value="PGSC0003DMT400068128"/>
    <property type="gene ID" value="PGSC0003DMG400026499"/>
</dbReference>
<keyword evidence="1" id="KW-1133">Transmembrane helix</keyword>
<evidence type="ECO:0000256" key="1">
    <source>
        <dbReference type="SAM" id="Phobius"/>
    </source>
</evidence>
<organism evidence="2 3">
    <name type="scientific">Solanum tuberosum</name>
    <name type="common">Potato</name>
    <dbReference type="NCBI Taxonomy" id="4113"/>
    <lineage>
        <taxon>Eukaryota</taxon>
        <taxon>Viridiplantae</taxon>
        <taxon>Streptophyta</taxon>
        <taxon>Embryophyta</taxon>
        <taxon>Tracheophyta</taxon>
        <taxon>Spermatophyta</taxon>
        <taxon>Magnoliopsida</taxon>
        <taxon>eudicotyledons</taxon>
        <taxon>Gunneridae</taxon>
        <taxon>Pentapetalae</taxon>
        <taxon>asterids</taxon>
        <taxon>lamiids</taxon>
        <taxon>Solanales</taxon>
        <taxon>Solanaceae</taxon>
        <taxon>Solanoideae</taxon>
        <taxon>Solaneae</taxon>
        <taxon>Solanum</taxon>
    </lineage>
</organism>
<reference evidence="2" key="2">
    <citation type="submission" date="2015-06" db="UniProtKB">
        <authorList>
            <consortium name="EnsemblPlants"/>
        </authorList>
    </citation>
    <scope>IDENTIFICATION</scope>
    <source>
        <strain evidence="2">DM1-3 516 R44</strain>
    </source>
</reference>
<feature type="transmembrane region" description="Helical" evidence="1">
    <location>
        <begin position="6"/>
        <end position="26"/>
    </location>
</feature>
<evidence type="ECO:0000313" key="3">
    <source>
        <dbReference type="Proteomes" id="UP000011115"/>
    </source>
</evidence>
<sequence>MPLESIGLPLLAFRGLGLTGPILYFYRVQNSRRTGHTQYRGWELNLQILEAEKIS</sequence>
<protein>
    <submittedName>
        <fullName evidence="2">Uncharacterized protein</fullName>
    </submittedName>
</protein>
<dbReference type="InParanoid" id="M1CIH7"/>
<name>M1CIH7_SOLTU</name>
<dbReference type="Proteomes" id="UP000011115">
    <property type="component" value="Unassembled WGS sequence"/>
</dbReference>
<keyword evidence="1" id="KW-0472">Membrane</keyword>
<keyword evidence="1" id="KW-0812">Transmembrane</keyword>
<dbReference type="PaxDb" id="4113-PGSC0003DMT400068128"/>
<keyword evidence="3" id="KW-1185">Reference proteome</keyword>
<dbReference type="AlphaFoldDB" id="M1CIH7"/>
<reference evidence="3" key="1">
    <citation type="journal article" date="2011" name="Nature">
        <title>Genome sequence and analysis of the tuber crop potato.</title>
        <authorList>
            <consortium name="The Potato Genome Sequencing Consortium"/>
        </authorList>
    </citation>
    <scope>NUCLEOTIDE SEQUENCE [LARGE SCALE GENOMIC DNA]</scope>
    <source>
        <strain evidence="3">cv. DM1-3 516 R44</strain>
    </source>
</reference>
<dbReference type="EnsemblPlants" id="PGSC0003DMT400068128">
    <property type="protein sequence ID" value="PGSC0003DMT400068128"/>
    <property type="gene ID" value="PGSC0003DMG400026499"/>
</dbReference>
<accession>M1CIH7</accession>